<reference evidence="1" key="1">
    <citation type="submission" date="2020-03" db="EMBL/GenBank/DDBJ databases">
        <title>The deep terrestrial virosphere.</title>
        <authorList>
            <person name="Holmfeldt K."/>
            <person name="Nilsson E."/>
            <person name="Simone D."/>
            <person name="Lopez-Fernandez M."/>
            <person name="Wu X."/>
            <person name="de Brujin I."/>
            <person name="Lundin D."/>
            <person name="Andersson A."/>
            <person name="Bertilsson S."/>
            <person name="Dopson M."/>
        </authorList>
    </citation>
    <scope>NUCLEOTIDE SEQUENCE</scope>
    <source>
        <strain evidence="1">MM171A01334</strain>
    </source>
</reference>
<sequence length="122" mass="14448">MWGIQFDKATSNDLICACARFEVRKQGVEHYTVRWHPDIGMEIDRFGAKGWETIRYNAQPADLEAILPKECDFGRNWTYSDFMLAMTFFGEGYQIGFYQGEWHERDRQRRQGEQNRRAVENG</sequence>
<accession>A0A6M3LUA0</accession>
<dbReference type="EMBL" id="MT143627">
    <property type="protein sequence ID" value="QJA99066.1"/>
    <property type="molecule type" value="Genomic_DNA"/>
</dbReference>
<evidence type="ECO:0000313" key="1">
    <source>
        <dbReference type="EMBL" id="QJA99066.1"/>
    </source>
</evidence>
<proteinExistence type="predicted"/>
<protein>
    <submittedName>
        <fullName evidence="1">Uncharacterized protein</fullName>
    </submittedName>
</protein>
<organism evidence="1">
    <name type="scientific">viral metagenome</name>
    <dbReference type="NCBI Taxonomy" id="1070528"/>
    <lineage>
        <taxon>unclassified sequences</taxon>
        <taxon>metagenomes</taxon>
        <taxon>organismal metagenomes</taxon>
    </lineage>
</organism>
<gene>
    <name evidence="1" type="ORF">MM171A01334_0003</name>
</gene>
<dbReference type="AlphaFoldDB" id="A0A6M3LUA0"/>
<name>A0A6M3LUA0_9ZZZZ</name>